<evidence type="ECO:0008006" key="3">
    <source>
        <dbReference type="Google" id="ProtNLM"/>
    </source>
</evidence>
<proteinExistence type="predicted"/>
<sequence>MLHQFLAHRLLQEHDVWLELCGKICLPPTGVATGQLAPWIIWQLWIARNQLSFEGKTYTEEETMTRAVALAREWQNAQEPKIPPKPKSPLCLPPRPPHCLVLNIDAAWKATSMLAGFGWTTRDSAGTSSFTGYERFVGS</sequence>
<evidence type="ECO:0000313" key="2">
    <source>
        <dbReference type="Proteomes" id="UP000823674"/>
    </source>
</evidence>
<dbReference type="Proteomes" id="UP000823674">
    <property type="component" value="Chromosome A08"/>
</dbReference>
<comment type="caution">
    <text evidence="1">The sequence shown here is derived from an EMBL/GenBank/DDBJ whole genome shotgun (WGS) entry which is preliminary data.</text>
</comment>
<dbReference type="EMBL" id="JADBGQ010000007">
    <property type="protein sequence ID" value="KAG5387786.1"/>
    <property type="molecule type" value="Genomic_DNA"/>
</dbReference>
<gene>
    <name evidence="1" type="primary">A08g500360.1_BraROA</name>
    <name evidence="1" type="ORF">IGI04_029327</name>
</gene>
<organism evidence="1 2">
    <name type="scientific">Brassica rapa subsp. trilocularis</name>
    <dbReference type="NCBI Taxonomy" id="1813537"/>
    <lineage>
        <taxon>Eukaryota</taxon>
        <taxon>Viridiplantae</taxon>
        <taxon>Streptophyta</taxon>
        <taxon>Embryophyta</taxon>
        <taxon>Tracheophyta</taxon>
        <taxon>Spermatophyta</taxon>
        <taxon>Magnoliopsida</taxon>
        <taxon>eudicotyledons</taxon>
        <taxon>Gunneridae</taxon>
        <taxon>Pentapetalae</taxon>
        <taxon>rosids</taxon>
        <taxon>malvids</taxon>
        <taxon>Brassicales</taxon>
        <taxon>Brassicaceae</taxon>
        <taxon>Brassiceae</taxon>
        <taxon>Brassica</taxon>
    </lineage>
</organism>
<protein>
    <recommendedName>
        <fullName evidence="3">RNase H type-1 domain-containing protein</fullName>
    </recommendedName>
</protein>
<feature type="non-terminal residue" evidence="1">
    <location>
        <position position="139"/>
    </location>
</feature>
<evidence type="ECO:0000313" key="1">
    <source>
        <dbReference type="EMBL" id="KAG5387786.1"/>
    </source>
</evidence>
<name>A0ABQ7LRF1_BRACM</name>
<keyword evidence="2" id="KW-1185">Reference proteome</keyword>
<reference evidence="1 2" key="1">
    <citation type="submission" date="2021-03" db="EMBL/GenBank/DDBJ databases">
        <authorList>
            <person name="King G.J."/>
            <person name="Bancroft I."/>
            <person name="Baten A."/>
            <person name="Bloomfield J."/>
            <person name="Borpatragohain P."/>
            <person name="He Z."/>
            <person name="Irish N."/>
            <person name="Irwin J."/>
            <person name="Liu K."/>
            <person name="Mauleon R.P."/>
            <person name="Moore J."/>
            <person name="Morris R."/>
            <person name="Ostergaard L."/>
            <person name="Wang B."/>
            <person name="Wells R."/>
        </authorList>
    </citation>
    <scope>NUCLEOTIDE SEQUENCE [LARGE SCALE GENOMIC DNA]</scope>
    <source>
        <strain evidence="1">R-o-18</strain>
        <tissue evidence="1">Leaf</tissue>
    </source>
</reference>
<accession>A0ABQ7LRF1</accession>